<evidence type="ECO:0000313" key="1">
    <source>
        <dbReference type="EMBL" id="KAG6589831.1"/>
    </source>
</evidence>
<keyword evidence="2" id="KW-1185">Reference proteome</keyword>
<accession>A0AAV6MZG4</accession>
<proteinExistence type="predicted"/>
<dbReference type="Proteomes" id="UP000685013">
    <property type="component" value="Chromosome 10"/>
</dbReference>
<organism evidence="1 2">
    <name type="scientific">Cucurbita argyrosperma subsp. sororia</name>
    <dbReference type="NCBI Taxonomy" id="37648"/>
    <lineage>
        <taxon>Eukaryota</taxon>
        <taxon>Viridiplantae</taxon>
        <taxon>Streptophyta</taxon>
        <taxon>Embryophyta</taxon>
        <taxon>Tracheophyta</taxon>
        <taxon>Spermatophyta</taxon>
        <taxon>Magnoliopsida</taxon>
        <taxon>eudicotyledons</taxon>
        <taxon>Gunneridae</taxon>
        <taxon>Pentapetalae</taxon>
        <taxon>rosids</taxon>
        <taxon>fabids</taxon>
        <taxon>Cucurbitales</taxon>
        <taxon>Cucurbitaceae</taxon>
        <taxon>Cucurbiteae</taxon>
        <taxon>Cucurbita</taxon>
    </lineage>
</organism>
<evidence type="ECO:0000313" key="2">
    <source>
        <dbReference type="Proteomes" id="UP000685013"/>
    </source>
</evidence>
<dbReference type="EMBL" id="JAGKQH010000010">
    <property type="protein sequence ID" value="KAG6589831.1"/>
    <property type="molecule type" value="Genomic_DNA"/>
</dbReference>
<sequence length="81" mass="9522">MALFVFFHSFLELHLPEPNSLLSLSKRSSFINFCGSIKLWEDTDKVNEIGNPERNSPSTMTFNCRRRRFDGRQKQVCVRKL</sequence>
<dbReference type="AlphaFoldDB" id="A0AAV6MZG4"/>
<gene>
    <name evidence="1" type="ORF">SDJN03_15254</name>
</gene>
<feature type="non-terminal residue" evidence="1">
    <location>
        <position position="1"/>
    </location>
</feature>
<name>A0AAV6MZG4_9ROSI</name>
<protein>
    <submittedName>
        <fullName evidence="1">Uncharacterized protein</fullName>
    </submittedName>
</protein>
<reference evidence="1 2" key="1">
    <citation type="journal article" date="2021" name="Hortic Res">
        <title>The domestication of Cucurbita argyrosperma as revealed by the genome of its wild relative.</title>
        <authorList>
            <person name="Barrera-Redondo J."/>
            <person name="Sanchez-de la Vega G."/>
            <person name="Aguirre-Liguori J.A."/>
            <person name="Castellanos-Morales G."/>
            <person name="Gutierrez-Guerrero Y.T."/>
            <person name="Aguirre-Dugua X."/>
            <person name="Aguirre-Planter E."/>
            <person name="Tenaillon M.I."/>
            <person name="Lira-Saade R."/>
            <person name="Eguiarte L.E."/>
        </authorList>
    </citation>
    <scope>NUCLEOTIDE SEQUENCE [LARGE SCALE GENOMIC DNA]</scope>
    <source>
        <strain evidence="1">JBR-2021</strain>
    </source>
</reference>
<comment type="caution">
    <text evidence="1">The sequence shown here is derived from an EMBL/GenBank/DDBJ whole genome shotgun (WGS) entry which is preliminary data.</text>
</comment>